<dbReference type="InterPro" id="IPR029058">
    <property type="entry name" value="AB_hydrolase_fold"/>
</dbReference>
<organism evidence="2 3">
    <name type="scientific">Candidatus Lumbricidiphila eiseniae</name>
    <dbReference type="NCBI Taxonomy" id="1969409"/>
    <lineage>
        <taxon>Bacteria</taxon>
        <taxon>Bacillati</taxon>
        <taxon>Actinomycetota</taxon>
        <taxon>Actinomycetes</taxon>
        <taxon>Micrococcales</taxon>
        <taxon>Microbacteriaceae</taxon>
        <taxon>Candidatus Lumbricidiphila</taxon>
    </lineage>
</organism>
<name>A0A2A6FTY1_9MICO</name>
<dbReference type="EMBL" id="NAEP01000017">
    <property type="protein sequence ID" value="PDQ36322.1"/>
    <property type="molecule type" value="Genomic_DNA"/>
</dbReference>
<proteinExistence type="predicted"/>
<feature type="transmembrane region" description="Helical" evidence="1">
    <location>
        <begin position="12"/>
        <end position="33"/>
    </location>
</feature>
<dbReference type="Pfam" id="PF00756">
    <property type="entry name" value="Esterase"/>
    <property type="match status" value="1"/>
</dbReference>
<dbReference type="Gene3D" id="3.40.50.1820">
    <property type="entry name" value="alpha/beta hydrolase"/>
    <property type="match status" value="1"/>
</dbReference>
<evidence type="ECO:0000256" key="1">
    <source>
        <dbReference type="SAM" id="Phobius"/>
    </source>
</evidence>
<protein>
    <recommendedName>
        <fullName evidence="4">Esterase</fullName>
    </recommendedName>
</protein>
<dbReference type="PANTHER" id="PTHR48098">
    <property type="entry name" value="ENTEROCHELIN ESTERASE-RELATED"/>
    <property type="match status" value="1"/>
</dbReference>
<comment type="caution">
    <text evidence="2">The sequence shown here is derived from an EMBL/GenBank/DDBJ whole genome shotgun (WGS) entry which is preliminary data.</text>
</comment>
<dbReference type="AlphaFoldDB" id="A0A2A6FTY1"/>
<keyword evidence="1" id="KW-0472">Membrane</keyword>
<feature type="transmembrane region" description="Helical" evidence="1">
    <location>
        <begin position="78"/>
        <end position="96"/>
    </location>
</feature>
<gene>
    <name evidence="2" type="ORF">B5766_01065</name>
</gene>
<reference evidence="3" key="1">
    <citation type="submission" date="2017-03" db="EMBL/GenBank/DDBJ databases">
        <authorList>
            <person name="Lund M.B."/>
        </authorList>
    </citation>
    <scope>NUCLEOTIDE SEQUENCE [LARGE SCALE GENOMIC DNA]</scope>
</reference>
<feature type="transmembrane region" description="Helical" evidence="1">
    <location>
        <begin position="40"/>
        <end position="66"/>
    </location>
</feature>
<dbReference type="Proteomes" id="UP000219994">
    <property type="component" value="Unassembled WGS sequence"/>
</dbReference>
<dbReference type="GO" id="GO:0016747">
    <property type="term" value="F:acyltransferase activity, transferring groups other than amino-acyl groups"/>
    <property type="evidence" value="ECO:0007669"/>
    <property type="project" value="TreeGrafter"/>
</dbReference>
<keyword evidence="1" id="KW-1133">Transmembrane helix</keyword>
<dbReference type="SUPFAM" id="SSF53474">
    <property type="entry name" value="alpha/beta-Hydrolases"/>
    <property type="match status" value="1"/>
</dbReference>
<evidence type="ECO:0008006" key="4">
    <source>
        <dbReference type="Google" id="ProtNLM"/>
    </source>
</evidence>
<evidence type="ECO:0000313" key="2">
    <source>
        <dbReference type="EMBL" id="PDQ36322.1"/>
    </source>
</evidence>
<dbReference type="InterPro" id="IPR050583">
    <property type="entry name" value="Mycobacterial_A85_antigen"/>
</dbReference>
<dbReference type="InterPro" id="IPR000801">
    <property type="entry name" value="Esterase-like"/>
</dbReference>
<accession>A0A2A6FTY1</accession>
<sequence length="440" mass="46470">MIDALLASDILGGSPIAVTVYTATALFFGYLLFRPRTRYWPLIAAATVIVGGLVGLLVLWLAVSVFDSFGGPVLTATWWWVAGCFSGIALVAANLVGTRRGTGRIRWWHWVVAPLSIIVFVMAATLGINDAYGLNRTVANLFHISTAKPIALPTVAQAAGAASAPTLELMQPWRPPASMPKTGSIGTVDIPNTNSKFPARAAQLYLPPAALVPDAPRLPLVIMMMGQPGDPNADVIGAILNDLAASNHGLAPIALVVDQLGNPAVDPLCLDTTMGNVETYLMKDVVPWARATLNIQLTRNTVTVAGYSNGGTCAAYFGAKHPDVFGNIIAISPTEYAGAERSKQVLSDVFKGNQAAYDAVKPTNIMATKAPYTDTVAIYTVGQTDSRYQPGVKHLTDEATKAGISAKLHLVPHGDHGISALNGGLNYAFQELYPRLGLSG</sequence>
<dbReference type="PANTHER" id="PTHR48098:SF1">
    <property type="entry name" value="DIACYLGLYCEROL ACYLTRANSFERASE_MYCOLYLTRANSFERASE AG85A"/>
    <property type="match status" value="1"/>
</dbReference>
<keyword evidence="1" id="KW-0812">Transmembrane</keyword>
<evidence type="ECO:0000313" key="3">
    <source>
        <dbReference type="Proteomes" id="UP000219994"/>
    </source>
</evidence>
<feature type="transmembrane region" description="Helical" evidence="1">
    <location>
        <begin position="108"/>
        <end position="128"/>
    </location>
</feature>